<dbReference type="Pfam" id="PF01433">
    <property type="entry name" value="Peptidase_M1"/>
    <property type="match status" value="1"/>
</dbReference>
<dbReference type="GO" id="GO:0016020">
    <property type="term" value="C:membrane"/>
    <property type="evidence" value="ECO:0007669"/>
    <property type="project" value="TreeGrafter"/>
</dbReference>
<accession>A0AAD8JC20</accession>
<evidence type="ECO:0000256" key="5">
    <source>
        <dbReference type="ARBA" id="ARBA00022801"/>
    </source>
</evidence>
<evidence type="ECO:0000313" key="9">
    <source>
        <dbReference type="EMBL" id="KAK1400926.1"/>
    </source>
</evidence>
<organism evidence="9 10">
    <name type="scientific">Heracleum sosnowskyi</name>
    <dbReference type="NCBI Taxonomy" id="360622"/>
    <lineage>
        <taxon>Eukaryota</taxon>
        <taxon>Viridiplantae</taxon>
        <taxon>Streptophyta</taxon>
        <taxon>Embryophyta</taxon>
        <taxon>Tracheophyta</taxon>
        <taxon>Spermatophyta</taxon>
        <taxon>Magnoliopsida</taxon>
        <taxon>eudicotyledons</taxon>
        <taxon>Gunneridae</taxon>
        <taxon>Pentapetalae</taxon>
        <taxon>asterids</taxon>
        <taxon>campanulids</taxon>
        <taxon>Apiales</taxon>
        <taxon>Apiaceae</taxon>
        <taxon>Apioideae</taxon>
        <taxon>apioid superclade</taxon>
        <taxon>Tordylieae</taxon>
        <taxon>Tordyliinae</taxon>
        <taxon>Heracleum</taxon>
    </lineage>
</organism>
<dbReference type="GO" id="GO:0008270">
    <property type="term" value="F:zinc ion binding"/>
    <property type="evidence" value="ECO:0007669"/>
    <property type="project" value="InterPro"/>
</dbReference>
<dbReference type="InterPro" id="IPR050344">
    <property type="entry name" value="Peptidase_M1_aminopeptidases"/>
</dbReference>
<evidence type="ECO:0000256" key="3">
    <source>
        <dbReference type="ARBA" id="ARBA00022670"/>
    </source>
</evidence>
<evidence type="ECO:0000256" key="6">
    <source>
        <dbReference type="ARBA" id="ARBA00022833"/>
    </source>
</evidence>
<dbReference type="Proteomes" id="UP001237642">
    <property type="component" value="Unassembled WGS sequence"/>
</dbReference>
<dbReference type="PANTHER" id="PTHR11533">
    <property type="entry name" value="PROTEASE M1 ZINC METALLOPROTEASE"/>
    <property type="match status" value="1"/>
</dbReference>
<dbReference type="InterPro" id="IPR027268">
    <property type="entry name" value="Peptidase_M4/M1_CTD_sf"/>
</dbReference>
<dbReference type="GO" id="GO:0070006">
    <property type="term" value="F:metalloaminopeptidase activity"/>
    <property type="evidence" value="ECO:0007669"/>
    <property type="project" value="TreeGrafter"/>
</dbReference>
<comment type="cofactor">
    <cofactor evidence="1">
        <name>Zn(2+)</name>
        <dbReference type="ChEBI" id="CHEBI:29105"/>
    </cofactor>
</comment>
<name>A0AAD8JC20_9APIA</name>
<keyword evidence="6" id="KW-0862">Zinc</keyword>
<keyword evidence="3" id="KW-0645">Protease</keyword>
<comment type="similarity">
    <text evidence="2">Belongs to the peptidase M1 family.</text>
</comment>
<comment type="caution">
    <text evidence="9">The sequence shown here is derived from an EMBL/GenBank/DDBJ whole genome shotgun (WGS) entry which is preliminary data.</text>
</comment>
<protein>
    <recommendedName>
        <fullName evidence="8">Peptidase M1 membrane alanine aminopeptidase domain-containing protein</fullName>
    </recommendedName>
</protein>
<dbReference type="GO" id="GO:0042277">
    <property type="term" value="F:peptide binding"/>
    <property type="evidence" value="ECO:0007669"/>
    <property type="project" value="TreeGrafter"/>
</dbReference>
<dbReference type="GO" id="GO:0006508">
    <property type="term" value="P:proteolysis"/>
    <property type="evidence" value="ECO:0007669"/>
    <property type="project" value="UniProtKB-KW"/>
</dbReference>
<sequence length="212" mass="24450">MIVRAGIIVRAYCPVGKNEKGKLALNLAVKALDIYKDYFSVPYSLPKLDMVVYRETELLHDDLHSAAANTQRLAIVVTHEVAHQWFGNLVTMEWWTHIWLNEGFATWVKNVLLSYIFPAPSVFTGLMFVRFCYIRISYLATDIIYPEWRIWTQFLVITMDALETSHPIEVEVHTARAVDETFDAISYKKGSSVIRMLEDYLGADIFRVVILN</sequence>
<evidence type="ECO:0000256" key="2">
    <source>
        <dbReference type="ARBA" id="ARBA00010136"/>
    </source>
</evidence>
<dbReference type="PRINTS" id="PR00756">
    <property type="entry name" value="ALADIPTASE"/>
</dbReference>
<reference evidence="9" key="1">
    <citation type="submission" date="2023-02" db="EMBL/GenBank/DDBJ databases">
        <title>Genome of toxic invasive species Heracleum sosnowskyi carries increased number of genes despite the absence of recent whole-genome duplications.</title>
        <authorList>
            <person name="Schelkunov M."/>
            <person name="Shtratnikova V."/>
            <person name="Makarenko M."/>
            <person name="Klepikova A."/>
            <person name="Omelchenko D."/>
            <person name="Novikova G."/>
            <person name="Obukhova E."/>
            <person name="Bogdanov V."/>
            <person name="Penin A."/>
            <person name="Logacheva M."/>
        </authorList>
    </citation>
    <scope>NUCLEOTIDE SEQUENCE</scope>
    <source>
        <strain evidence="9">Hsosn_3</strain>
        <tissue evidence="9">Leaf</tissue>
    </source>
</reference>
<dbReference type="GO" id="GO:0043171">
    <property type="term" value="P:peptide catabolic process"/>
    <property type="evidence" value="ECO:0007669"/>
    <property type="project" value="TreeGrafter"/>
</dbReference>
<dbReference type="Gene3D" id="1.10.390.10">
    <property type="entry name" value="Neutral Protease Domain 2"/>
    <property type="match status" value="2"/>
</dbReference>
<dbReference type="PANTHER" id="PTHR11533:SF274">
    <property type="entry name" value="AMINOPEPTIDASE"/>
    <property type="match status" value="1"/>
</dbReference>
<evidence type="ECO:0000259" key="8">
    <source>
        <dbReference type="Pfam" id="PF01433"/>
    </source>
</evidence>
<dbReference type="InterPro" id="IPR014782">
    <property type="entry name" value="Peptidase_M1_dom"/>
</dbReference>
<keyword evidence="10" id="KW-1185">Reference proteome</keyword>
<dbReference type="GO" id="GO:0005615">
    <property type="term" value="C:extracellular space"/>
    <property type="evidence" value="ECO:0007669"/>
    <property type="project" value="TreeGrafter"/>
</dbReference>
<dbReference type="GO" id="GO:0005737">
    <property type="term" value="C:cytoplasm"/>
    <property type="evidence" value="ECO:0007669"/>
    <property type="project" value="TreeGrafter"/>
</dbReference>
<gene>
    <name evidence="9" type="ORF">POM88_000531</name>
</gene>
<keyword evidence="5" id="KW-0378">Hydrolase</keyword>
<dbReference type="EMBL" id="JAUIZM010000001">
    <property type="protein sequence ID" value="KAK1400926.1"/>
    <property type="molecule type" value="Genomic_DNA"/>
</dbReference>
<dbReference type="InterPro" id="IPR001930">
    <property type="entry name" value="Peptidase_M1"/>
</dbReference>
<keyword evidence="7" id="KW-0482">Metalloprotease</keyword>
<evidence type="ECO:0000313" key="10">
    <source>
        <dbReference type="Proteomes" id="UP001237642"/>
    </source>
</evidence>
<keyword evidence="4" id="KW-0479">Metal-binding</keyword>
<evidence type="ECO:0000256" key="7">
    <source>
        <dbReference type="ARBA" id="ARBA00023049"/>
    </source>
</evidence>
<dbReference type="AlphaFoldDB" id="A0AAD8JC20"/>
<proteinExistence type="inferred from homology"/>
<dbReference type="SUPFAM" id="SSF55486">
    <property type="entry name" value="Metalloproteases ('zincins'), catalytic domain"/>
    <property type="match status" value="1"/>
</dbReference>
<feature type="domain" description="Peptidase M1 membrane alanine aminopeptidase" evidence="8">
    <location>
        <begin position="50"/>
        <end position="207"/>
    </location>
</feature>
<reference evidence="9" key="2">
    <citation type="submission" date="2023-05" db="EMBL/GenBank/DDBJ databases">
        <authorList>
            <person name="Schelkunov M.I."/>
        </authorList>
    </citation>
    <scope>NUCLEOTIDE SEQUENCE</scope>
    <source>
        <strain evidence="9">Hsosn_3</strain>
        <tissue evidence="9">Leaf</tissue>
    </source>
</reference>
<evidence type="ECO:0000256" key="4">
    <source>
        <dbReference type="ARBA" id="ARBA00022723"/>
    </source>
</evidence>
<evidence type="ECO:0000256" key="1">
    <source>
        <dbReference type="ARBA" id="ARBA00001947"/>
    </source>
</evidence>